<evidence type="ECO:0000313" key="6">
    <source>
        <dbReference type="Proteomes" id="UP000006633"/>
    </source>
</evidence>
<evidence type="ECO:0000256" key="2">
    <source>
        <dbReference type="ARBA" id="ARBA00023125"/>
    </source>
</evidence>
<dbReference type="InterPro" id="IPR036390">
    <property type="entry name" value="WH_DNA-bd_sf"/>
</dbReference>
<dbReference type="Gene3D" id="1.10.10.10">
    <property type="entry name" value="Winged helix-like DNA-binding domain superfamily/Winged helix DNA-binding domain"/>
    <property type="match status" value="1"/>
</dbReference>
<feature type="domain" description="HTH gntR-type" evidence="4">
    <location>
        <begin position="11"/>
        <end position="78"/>
    </location>
</feature>
<dbReference type="GO" id="GO:0003677">
    <property type="term" value="F:DNA binding"/>
    <property type="evidence" value="ECO:0007669"/>
    <property type="project" value="UniProtKB-KW"/>
</dbReference>
<dbReference type="SMART" id="SM00345">
    <property type="entry name" value="HTH_GNTR"/>
    <property type="match status" value="1"/>
</dbReference>
<dbReference type="EMBL" id="CP002026">
    <property type="protein sequence ID" value="ADH89223.1"/>
    <property type="molecule type" value="Genomic_DNA"/>
</dbReference>
<sequence length="236" mass="26472">MRARTVSSPEADAEQAVLRQLEDDIIFGRIAPGTRLVEDVMIERYATSRHYVRRALAVLERDGLVHLARNVGATVCSFSAEEVRQIYEVREMLTRQIILMIPLPAPASLVAQLTAIQADYRREAAAPNLRRLHEINDAFHLAMFEACGNPYLVRTAKDYMRLTLPVRASNLADPEGLRRSLSEHDIMLDLLQGTDGWALAQLNIDHMQGSKNDYIARTKPSVTPLAAPMKRTGNRS</sequence>
<keyword evidence="1" id="KW-0805">Transcription regulation</keyword>
<dbReference type="SUPFAM" id="SSF46785">
    <property type="entry name" value="Winged helix' DNA-binding domain"/>
    <property type="match status" value="1"/>
</dbReference>
<dbReference type="InterPro" id="IPR008920">
    <property type="entry name" value="TF_FadR/GntR_C"/>
</dbReference>
<name>D6ZZ87_ANCN5</name>
<protein>
    <submittedName>
        <fullName evidence="5">Transcriptional regulator, GntR family</fullName>
    </submittedName>
</protein>
<dbReference type="eggNOG" id="COG1802">
    <property type="taxonomic scope" value="Bacteria"/>
</dbReference>
<dbReference type="SUPFAM" id="SSF48008">
    <property type="entry name" value="GntR ligand-binding domain-like"/>
    <property type="match status" value="1"/>
</dbReference>
<dbReference type="RefSeq" id="WP_013166727.1">
    <property type="nucleotide sequence ID" value="NC_014217.1"/>
</dbReference>
<dbReference type="Gene3D" id="1.20.120.530">
    <property type="entry name" value="GntR ligand-binding domain-like"/>
    <property type="match status" value="1"/>
</dbReference>
<dbReference type="Pfam" id="PF07729">
    <property type="entry name" value="FCD"/>
    <property type="match status" value="1"/>
</dbReference>
<gene>
    <name evidence="5" type="ordered locus">Snov_1920</name>
</gene>
<proteinExistence type="predicted"/>
<organism evidence="5 6">
    <name type="scientific">Ancylobacter novellus (strain ATCC 8093 / DSM 506 / JCM 20403 / CCM 1077 / IAM 12100 / NBRC 12443 / NCIMB 10456)</name>
    <name type="common">Starkeya novella</name>
    <dbReference type="NCBI Taxonomy" id="639283"/>
    <lineage>
        <taxon>Bacteria</taxon>
        <taxon>Pseudomonadati</taxon>
        <taxon>Pseudomonadota</taxon>
        <taxon>Alphaproteobacteria</taxon>
        <taxon>Hyphomicrobiales</taxon>
        <taxon>Xanthobacteraceae</taxon>
        <taxon>Ancylobacter</taxon>
    </lineage>
</organism>
<dbReference type="HOGENOM" id="CLU_017584_5_1_5"/>
<dbReference type="PROSITE" id="PS50949">
    <property type="entry name" value="HTH_GNTR"/>
    <property type="match status" value="1"/>
</dbReference>
<dbReference type="InterPro" id="IPR000524">
    <property type="entry name" value="Tscrpt_reg_HTH_GntR"/>
</dbReference>
<dbReference type="AlphaFoldDB" id="D6ZZ87"/>
<dbReference type="InterPro" id="IPR036388">
    <property type="entry name" value="WH-like_DNA-bd_sf"/>
</dbReference>
<keyword evidence="2" id="KW-0238">DNA-binding</keyword>
<keyword evidence="6" id="KW-1185">Reference proteome</keyword>
<dbReference type="Pfam" id="PF00392">
    <property type="entry name" value="GntR"/>
    <property type="match status" value="1"/>
</dbReference>
<accession>D6ZZ87</accession>
<reference evidence="5 6" key="1">
    <citation type="journal article" date="2012" name="Stand. Genomic Sci.">
        <title>Complete genome sequence of the facultatively chemolithoautotrophic and methylotrophic alpha Proteobacterium Starkeya novella type strain (ATCC 8093(T)).</title>
        <authorList>
            <person name="Kappler U."/>
            <person name="Davenport K."/>
            <person name="Beatson S."/>
            <person name="Lucas S."/>
            <person name="Lapidus A."/>
            <person name="Copeland A."/>
            <person name="Berry K.W."/>
            <person name="Glavina Del Rio T."/>
            <person name="Hammon N."/>
            <person name="Dalin E."/>
            <person name="Tice H."/>
            <person name="Pitluck S."/>
            <person name="Richardson P."/>
            <person name="Bruce D."/>
            <person name="Goodwin L.A."/>
            <person name="Han C."/>
            <person name="Tapia R."/>
            <person name="Detter J.C."/>
            <person name="Chang Y.J."/>
            <person name="Jeffries C.D."/>
            <person name="Land M."/>
            <person name="Hauser L."/>
            <person name="Kyrpides N.C."/>
            <person name="Goker M."/>
            <person name="Ivanova N."/>
            <person name="Klenk H.P."/>
            <person name="Woyke T."/>
        </authorList>
    </citation>
    <scope>NUCLEOTIDE SEQUENCE [LARGE SCALE GENOMIC DNA]</scope>
    <source>
        <strain evidence="6">ATCC 8093 / DSM 506 / JCM 20403 / CCM 1077 / IAM 12100 / NBRC 12443 / NCIMB 10456</strain>
    </source>
</reference>
<evidence type="ECO:0000256" key="1">
    <source>
        <dbReference type="ARBA" id="ARBA00023015"/>
    </source>
</evidence>
<dbReference type="KEGG" id="sno:Snov_1920"/>
<keyword evidence="3" id="KW-0804">Transcription</keyword>
<evidence type="ECO:0000313" key="5">
    <source>
        <dbReference type="EMBL" id="ADH89223.1"/>
    </source>
</evidence>
<dbReference type="SMART" id="SM00895">
    <property type="entry name" value="FCD"/>
    <property type="match status" value="1"/>
</dbReference>
<dbReference type="OrthoDB" id="9816161at2"/>
<evidence type="ECO:0000256" key="3">
    <source>
        <dbReference type="ARBA" id="ARBA00023163"/>
    </source>
</evidence>
<dbReference type="InterPro" id="IPR011711">
    <property type="entry name" value="GntR_C"/>
</dbReference>
<dbReference type="Proteomes" id="UP000006633">
    <property type="component" value="Chromosome"/>
</dbReference>
<dbReference type="PANTHER" id="PTHR43537:SF49">
    <property type="entry name" value="TRANSCRIPTIONAL REGULATORY PROTEIN"/>
    <property type="match status" value="1"/>
</dbReference>
<dbReference type="GO" id="GO:0003700">
    <property type="term" value="F:DNA-binding transcription factor activity"/>
    <property type="evidence" value="ECO:0007669"/>
    <property type="project" value="InterPro"/>
</dbReference>
<evidence type="ECO:0000259" key="4">
    <source>
        <dbReference type="PROSITE" id="PS50949"/>
    </source>
</evidence>
<dbReference type="PANTHER" id="PTHR43537">
    <property type="entry name" value="TRANSCRIPTIONAL REGULATOR, GNTR FAMILY"/>
    <property type="match status" value="1"/>
</dbReference>
<dbReference type="STRING" id="639283.Snov_1920"/>